<comment type="caution">
    <text evidence="4">The sequence shown here is derived from an EMBL/GenBank/DDBJ whole genome shotgun (WGS) entry which is preliminary data.</text>
</comment>
<name>A0A5N5G031_9ROSA</name>
<reference evidence="4 5" key="3">
    <citation type="submission" date="2019-11" db="EMBL/GenBank/DDBJ databases">
        <title>A de novo genome assembly of a pear dwarfing rootstock.</title>
        <authorList>
            <person name="Wang F."/>
            <person name="Wang J."/>
            <person name="Li S."/>
            <person name="Zhang Y."/>
            <person name="Fang M."/>
            <person name="Ma L."/>
            <person name="Zhao Y."/>
            <person name="Jiang S."/>
        </authorList>
    </citation>
    <scope>NUCLEOTIDE SEQUENCE [LARGE SCALE GENOMIC DNA]</scope>
    <source>
        <strain evidence="4">S2</strain>
        <tissue evidence="4">Leaf</tissue>
    </source>
</reference>
<feature type="region of interest" description="Disordered" evidence="1">
    <location>
        <begin position="552"/>
        <end position="579"/>
    </location>
</feature>
<evidence type="ECO:0000256" key="1">
    <source>
        <dbReference type="SAM" id="MobiDB-lite"/>
    </source>
</evidence>
<keyword evidence="2" id="KW-0472">Membrane</keyword>
<evidence type="ECO:0000259" key="3">
    <source>
        <dbReference type="Pfam" id="PF24053"/>
    </source>
</evidence>
<sequence>MCLQSDLSGCRSSGLLGYSVFNTLKAEPYLNFIVTSSFVFRLYNSEAETVQGSTRRWNFILKVKLYVYMKNFLDEINYWTLVSSSTPYEIDAAAFLEHFYWPVSRRGQQPSFGGPEKCCELPKSKKSCHVGTLAFESSNVVAYDSMNLHVTRFKLLRQSSKDVILNLLIGRSIIIAKEEKVLSTEAAMASSSGSNNAGLSQIMEKNFVLLVGILLLQIVVHCSGADSKVESSVKTDLDRRSSLTSDNSNGSIDNTVGSNSVSNANDVQKVKKDGDQVVGSKEGIRDKRSNPSKEVGVKEYDNVAMSGGGSSEGSKLEGEDKKQKQSDGLESREVPKEADNGANTVSLNPTRKEGTRSEECDTSNMCTDEGNQLVACLKVPGNDSHHLSLLIKNMAKGPLLVAIVAPDFVRLNETKIQLEVKENREVLVSVGNGRAGSSIVLKAGNGRCNLDLKDLITNSSRKEPENSSNFAYTNFPKQKPTIAILFFASAMILASAWMCISFRNRRVSGSGLKYQKLDKDLPISNVKNRVLHVNDGWDNNWDDNWDDEEAPHTLSMPITPSLSGKGLASRRLNKEAWKD</sequence>
<evidence type="ECO:0000313" key="5">
    <source>
        <dbReference type="Proteomes" id="UP000327157"/>
    </source>
</evidence>
<protein>
    <recommendedName>
        <fullName evidence="3">DUF7356 domain-containing protein</fullName>
    </recommendedName>
</protein>
<dbReference type="EMBL" id="SMOL01000553">
    <property type="protein sequence ID" value="KAB2608748.1"/>
    <property type="molecule type" value="Genomic_DNA"/>
</dbReference>
<dbReference type="Pfam" id="PF24053">
    <property type="entry name" value="DUF7356"/>
    <property type="match status" value="1"/>
</dbReference>
<feature type="compositionally biased region" description="Basic and acidic residues" evidence="1">
    <location>
        <begin position="282"/>
        <end position="301"/>
    </location>
</feature>
<evidence type="ECO:0000256" key="2">
    <source>
        <dbReference type="SAM" id="Phobius"/>
    </source>
</evidence>
<feature type="region of interest" description="Disordered" evidence="1">
    <location>
        <begin position="230"/>
        <end position="364"/>
    </location>
</feature>
<keyword evidence="2" id="KW-1133">Transmembrane helix</keyword>
<reference evidence="5" key="2">
    <citation type="submission" date="2019-10" db="EMBL/GenBank/DDBJ databases">
        <title>A de novo genome assembly of a pear dwarfing rootstock.</title>
        <authorList>
            <person name="Wang F."/>
            <person name="Wang J."/>
            <person name="Li S."/>
            <person name="Zhang Y."/>
            <person name="Fang M."/>
            <person name="Ma L."/>
            <person name="Zhao Y."/>
            <person name="Jiang S."/>
        </authorList>
    </citation>
    <scope>NUCLEOTIDE SEQUENCE [LARGE SCALE GENOMIC DNA]</scope>
</reference>
<feature type="compositionally biased region" description="Basic and acidic residues" evidence="1">
    <location>
        <begin position="230"/>
        <end position="241"/>
    </location>
</feature>
<dbReference type="InterPro" id="IPR055780">
    <property type="entry name" value="DUF7356"/>
</dbReference>
<dbReference type="AlphaFoldDB" id="A0A5N5G031"/>
<feature type="transmembrane region" description="Helical" evidence="2">
    <location>
        <begin position="482"/>
        <end position="500"/>
    </location>
</feature>
<proteinExistence type="predicted"/>
<evidence type="ECO:0000313" key="4">
    <source>
        <dbReference type="EMBL" id="KAB2608748.1"/>
    </source>
</evidence>
<feature type="compositionally biased region" description="Polar residues" evidence="1">
    <location>
        <begin position="242"/>
        <end position="265"/>
    </location>
</feature>
<organism evidence="4 5">
    <name type="scientific">Pyrus ussuriensis x Pyrus communis</name>
    <dbReference type="NCBI Taxonomy" id="2448454"/>
    <lineage>
        <taxon>Eukaryota</taxon>
        <taxon>Viridiplantae</taxon>
        <taxon>Streptophyta</taxon>
        <taxon>Embryophyta</taxon>
        <taxon>Tracheophyta</taxon>
        <taxon>Spermatophyta</taxon>
        <taxon>Magnoliopsida</taxon>
        <taxon>eudicotyledons</taxon>
        <taxon>Gunneridae</taxon>
        <taxon>Pentapetalae</taxon>
        <taxon>rosids</taxon>
        <taxon>fabids</taxon>
        <taxon>Rosales</taxon>
        <taxon>Rosaceae</taxon>
        <taxon>Amygdaloideae</taxon>
        <taxon>Maleae</taxon>
        <taxon>Pyrus</taxon>
    </lineage>
</organism>
<feature type="domain" description="DUF7356" evidence="3">
    <location>
        <begin position="352"/>
        <end position="455"/>
    </location>
</feature>
<feature type="compositionally biased region" description="Basic and acidic residues" evidence="1">
    <location>
        <begin position="350"/>
        <end position="359"/>
    </location>
</feature>
<reference evidence="4 5" key="1">
    <citation type="submission" date="2019-09" db="EMBL/GenBank/DDBJ databases">
        <authorList>
            <person name="Ou C."/>
        </authorList>
    </citation>
    <scope>NUCLEOTIDE SEQUENCE [LARGE SCALE GENOMIC DNA]</scope>
    <source>
        <strain evidence="4">S2</strain>
        <tissue evidence="4">Leaf</tissue>
    </source>
</reference>
<dbReference type="PANTHER" id="PTHR34200:SF8">
    <property type="entry name" value="TRANSMEMBRANE PROTEIN"/>
    <property type="match status" value="1"/>
</dbReference>
<feature type="compositionally biased region" description="Basic and acidic residues" evidence="1">
    <location>
        <begin position="314"/>
        <end position="339"/>
    </location>
</feature>
<gene>
    <name evidence="4" type="ORF">D8674_011916</name>
</gene>
<dbReference type="OrthoDB" id="1936430at2759"/>
<dbReference type="Proteomes" id="UP000327157">
    <property type="component" value="Chromosome 14"/>
</dbReference>
<accession>A0A5N5G031</accession>
<keyword evidence="5" id="KW-1185">Reference proteome</keyword>
<dbReference type="PANTHER" id="PTHR34200">
    <property type="entry name" value="DENTIN SIALOPHOSPHOPROTEIN-LIKE ISOFORM X1"/>
    <property type="match status" value="1"/>
</dbReference>
<keyword evidence="2" id="KW-0812">Transmembrane</keyword>